<sequence>MPDAGSTAAPDREEAERRRRLSLLIGRLPDRLQRVVNRLLEPRARWIRIPAGLLFMLGGVLAILPVFGLWMLPLGIVLLAEDVPPLRRLTGRCLAWIERRHPGWMGLPTRPEAQ</sequence>
<dbReference type="EMBL" id="JAMZEJ010000006">
    <property type="protein sequence ID" value="MCQ8241237.1"/>
    <property type="molecule type" value="Genomic_DNA"/>
</dbReference>
<gene>
    <name evidence="2" type="ORF">NFI88_10335</name>
</gene>
<feature type="transmembrane region" description="Helical" evidence="1">
    <location>
        <begin position="53"/>
        <end position="80"/>
    </location>
</feature>
<reference evidence="2 3" key="1">
    <citation type="submission" date="2022-06" db="EMBL/GenBank/DDBJ databases">
        <title>Rhizosaccharibacter gen. nov. sp. nov. KSS12, endophytic bacteria isolated from sugarcane.</title>
        <authorList>
            <person name="Pitiwittayakul N."/>
        </authorList>
    </citation>
    <scope>NUCLEOTIDE SEQUENCE [LARGE SCALE GENOMIC DNA]</scope>
    <source>
        <strain evidence="2 3">KSS12</strain>
    </source>
</reference>
<name>A0ABT1VY19_9PROT</name>
<evidence type="ECO:0008006" key="4">
    <source>
        <dbReference type="Google" id="ProtNLM"/>
    </source>
</evidence>
<accession>A0ABT1VY19</accession>
<proteinExistence type="predicted"/>
<keyword evidence="3" id="KW-1185">Reference proteome</keyword>
<protein>
    <recommendedName>
        <fullName evidence="4">Tryptophan synthase subunit beta</fullName>
    </recommendedName>
</protein>
<dbReference type="Proteomes" id="UP001524547">
    <property type="component" value="Unassembled WGS sequence"/>
</dbReference>
<evidence type="ECO:0000313" key="2">
    <source>
        <dbReference type="EMBL" id="MCQ8241237.1"/>
    </source>
</evidence>
<keyword evidence="1" id="KW-1133">Transmembrane helix</keyword>
<evidence type="ECO:0000256" key="1">
    <source>
        <dbReference type="SAM" id="Phobius"/>
    </source>
</evidence>
<evidence type="ECO:0000313" key="3">
    <source>
        <dbReference type="Proteomes" id="UP001524547"/>
    </source>
</evidence>
<dbReference type="RefSeq" id="WP_422919988.1">
    <property type="nucleotide sequence ID" value="NZ_JAMZEJ010000006.1"/>
</dbReference>
<organism evidence="2 3">
    <name type="scientific">Rhizosaccharibacter radicis</name>
    <dbReference type="NCBI Taxonomy" id="2782605"/>
    <lineage>
        <taxon>Bacteria</taxon>
        <taxon>Pseudomonadati</taxon>
        <taxon>Pseudomonadota</taxon>
        <taxon>Alphaproteobacteria</taxon>
        <taxon>Acetobacterales</taxon>
        <taxon>Acetobacteraceae</taxon>
        <taxon>Rhizosaccharibacter</taxon>
    </lineage>
</organism>
<keyword evidence="1" id="KW-0812">Transmembrane</keyword>
<comment type="caution">
    <text evidence="2">The sequence shown here is derived from an EMBL/GenBank/DDBJ whole genome shotgun (WGS) entry which is preliminary data.</text>
</comment>
<keyword evidence="1" id="KW-0472">Membrane</keyword>